<dbReference type="RefSeq" id="WP_033508960.1">
    <property type="nucleotide sequence ID" value="NZ_JDTM01000004.1"/>
</dbReference>
<protein>
    <recommendedName>
        <fullName evidence="1">Type II restriction endonuclease EcoO109IR domain-containing protein</fullName>
    </recommendedName>
</protein>
<evidence type="ECO:0000313" key="3">
    <source>
        <dbReference type="Proteomes" id="UP000029040"/>
    </source>
</evidence>
<dbReference type="SUPFAM" id="SSF52980">
    <property type="entry name" value="Restriction endonuclease-like"/>
    <property type="match status" value="1"/>
</dbReference>
<organism evidence="2 3">
    <name type="scientific">Bifidobacterium pullorum subsp. saeculare DSM 6531 = LMG 14934</name>
    <dbReference type="NCBI Taxonomy" id="1437611"/>
    <lineage>
        <taxon>Bacteria</taxon>
        <taxon>Bacillati</taxon>
        <taxon>Actinomycetota</taxon>
        <taxon>Actinomycetes</taxon>
        <taxon>Bifidobacteriales</taxon>
        <taxon>Bifidobacteriaceae</taxon>
        <taxon>Bifidobacterium</taxon>
    </lineage>
</organism>
<name>A0A087CQT3_9BIFI</name>
<proteinExistence type="predicted"/>
<feature type="domain" description="Type II restriction endonuclease EcoO109IR" evidence="1">
    <location>
        <begin position="15"/>
        <end position="122"/>
    </location>
</feature>
<evidence type="ECO:0000313" key="2">
    <source>
        <dbReference type="EMBL" id="KFI85633.1"/>
    </source>
</evidence>
<reference evidence="2 3" key="1">
    <citation type="submission" date="2014-03" db="EMBL/GenBank/DDBJ databases">
        <title>Genomics of Bifidobacteria.</title>
        <authorList>
            <person name="Ventura M."/>
            <person name="Milani C."/>
            <person name="Lugli G.A."/>
        </authorList>
    </citation>
    <scope>NUCLEOTIDE SEQUENCE [LARGE SCALE GENOMIC DNA]</scope>
    <source>
        <strain evidence="2 3">LMG 14934</strain>
    </source>
</reference>
<sequence length="267" mass="30537">MGDDSLSMATSREDRVRQSIAEYIDRRLEWYSQCSYRQLLGKDFAIFAARGVTTAEEYVVEAFHALESSSEETMIGSMWQKVIAAISADTIDSGDLTTVRDGAVYVCELKAQVNTTNSSSFPQELRGLRQRMSEIAGRRRASAQPVKAALCITRDWKSVDEVRTFTASDVVRENRDLDGFEYRYLSGAAMWRWLCGVDSQYGLLQPLSALETETVKIARERTIIRLQTELLHALRERDLGTGIDDVVTLSERLNEERNRKYRQRRKR</sequence>
<comment type="caution">
    <text evidence="2">The sequence shown here is derived from an EMBL/GenBank/DDBJ whole genome shotgun (WGS) entry which is preliminary data.</text>
</comment>
<evidence type="ECO:0000259" key="1">
    <source>
        <dbReference type="Pfam" id="PF14511"/>
    </source>
</evidence>
<dbReference type="AlphaFoldDB" id="A0A087CQT3"/>
<dbReference type="EMBL" id="JGZM01000008">
    <property type="protein sequence ID" value="KFI85633.1"/>
    <property type="molecule type" value="Genomic_DNA"/>
</dbReference>
<dbReference type="InterPro" id="IPR032793">
    <property type="entry name" value="RE_EcoO109IR"/>
</dbReference>
<dbReference type="Pfam" id="PF14511">
    <property type="entry name" value="RE_EcoO109I"/>
    <property type="match status" value="1"/>
</dbReference>
<gene>
    <name evidence="2" type="ORF">BSAE_1494</name>
</gene>
<accession>A0A087CQT3</accession>
<dbReference type="Proteomes" id="UP000029040">
    <property type="component" value="Unassembled WGS sequence"/>
</dbReference>
<dbReference type="InterPro" id="IPR011335">
    <property type="entry name" value="Restrct_endonuc-II-like"/>
</dbReference>